<dbReference type="Pfam" id="PF00501">
    <property type="entry name" value="AMP-binding"/>
    <property type="match status" value="1"/>
</dbReference>
<evidence type="ECO:0000259" key="4">
    <source>
        <dbReference type="Pfam" id="PF00501"/>
    </source>
</evidence>
<dbReference type="Pfam" id="PF23562">
    <property type="entry name" value="AMP-binding_C_3"/>
    <property type="match status" value="1"/>
</dbReference>
<feature type="domain" description="AMP-dependent synthetase/ligase" evidence="4">
    <location>
        <begin position="79"/>
        <end position="504"/>
    </location>
</feature>
<dbReference type="PANTHER" id="PTHR43272:SF32">
    <property type="entry name" value="AMP-DEPENDENT SYNTHETASE_LIGASE DOMAIN-CONTAINING PROTEIN"/>
    <property type="match status" value="1"/>
</dbReference>
<keyword evidence="2" id="KW-0276">Fatty acid metabolism</keyword>
<dbReference type="InterPro" id="IPR020845">
    <property type="entry name" value="AMP-binding_CS"/>
</dbReference>
<sequence>MPHFLMKGDNAPTGRVVVGSDLRHLPKTSVSLSIHQAEKNVSDGEGLYWTCDSTRELPIRLASEGYGAAKPRTLMECFSERVVSHPDLKALAYKKPGSSQWLAYSWQEYWDACCGFAKSLIAIGFAPRQCLSIMGWNAPPWLIAHFGGIFADGVPTGIYATNGPDATKYIIQHTQSAVAVVDTLEQVDKFNEVWKECPFLKYVVVYLEDVPAEVSRKSSDRIISWDAFMKLGGNVHDDELFFRMGKQTPGHCCSLIYTSGTTSFPKGVMVSHDNCVWTGYSGGAFLGLGPNDRIVSFLPLSHIAAQIIDIYGPLHFGTAVFFANPDALKGTLVDTLREARPTMFFAVPRVWEKIEEKMKAVGAATTGVKKAVAEWAKGVTRRSVKRVLLGGRDTAMGFTAANVLLGKAREAIGLDQCKVFYNGAAPIRISTVEYFMSLGMPICDAYGMSECTGPEVYAEPRHGAYKLGSIGRPMQGTELMIANPDGKGHGEICWRGRNVFMGYFKNPEATRSTVDANGFLHSGDLGYVDEDGFVFITGRIKELIITAGGENIPPVLIENVVKEELPFVSNCQLIGDQRRFLSILLCLRSEPDAEAQPTDTLPADTVQLLKKNGSKATTVSDARSCPVLHRLIAEGIQRANARAISRAQQIQKWRVLPTDFTQAGGELTPTMKLKRGVTAEKYCALVEEMYSTEEDAHPGGILASDVGGAQAKL</sequence>
<dbReference type="PANTHER" id="PTHR43272">
    <property type="entry name" value="LONG-CHAIN-FATTY-ACID--COA LIGASE"/>
    <property type="match status" value="1"/>
</dbReference>
<keyword evidence="3" id="KW-0443">Lipid metabolism</keyword>
<dbReference type="GO" id="GO:0005783">
    <property type="term" value="C:endoplasmic reticulum"/>
    <property type="evidence" value="ECO:0007669"/>
    <property type="project" value="TreeGrafter"/>
</dbReference>
<proteinExistence type="predicted"/>
<dbReference type="GO" id="GO:0016020">
    <property type="term" value="C:membrane"/>
    <property type="evidence" value="ECO:0007669"/>
    <property type="project" value="TreeGrafter"/>
</dbReference>
<dbReference type="VEuPathDB" id="CryptoDB:Cvel_3410"/>
<protein>
    <recommendedName>
        <fullName evidence="4">AMP-dependent synthetase/ligase domain-containing protein</fullName>
    </recommendedName>
</protein>
<dbReference type="PROSITE" id="PS00455">
    <property type="entry name" value="AMP_BINDING"/>
    <property type="match status" value="1"/>
</dbReference>
<evidence type="ECO:0000256" key="3">
    <source>
        <dbReference type="ARBA" id="ARBA00023098"/>
    </source>
</evidence>
<name>A0A0G4FJF6_9ALVE</name>
<evidence type="ECO:0000256" key="1">
    <source>
        <dbReference type="ARBA" id="ARBA00022598"/>
    </source>
</evidence>
<dbReference type="EMBL" id="CDMZ01000418">
    <property type="protein sequence ID" value="CEM13876.1"/>
    <property type="molecule type" value="Genomic_DNA"/>
</dbReference>
<reference evidence="5" key="1">
    <citation type="submission" date="2014-11" db="EMBL/GenBank/DDBJ databases">
        <authorList>
            <person name="Otto D Thomas"/>
            <person name="Naeem Raeece"/>
        </authorList>
    </citation>
    <scope>NUCLEOTIDE SEQUENCE</scope>
</reference>
<dbReference type="Gene3D" id="3.40.50.12780">
    <property type="entry name" value="N-terminal domain of ligase-like"/>
    <property type="match status" value="1"/>
</dbReference>
<dbReference type="GO" id="GO:0004467">
    <property type="term" value="F:long-chain fatty acid-CoA ligase activity"/>
    <property type="evidence" value="ECO:0007669"/>
    <property type="project" value="TreeGrafter"/>
</dbReference>
<keyword evidence="1" id="KW-0436">Ligase</keyword>
<dbReference type="AlphaFoldDB" id="A0A0G4FJF6"/>
<dbReference type="PhylomeDB" id="A0A0G4FJF6"/>
<evidence type="ECO:0000313" key="5">
    <source>
        <dbReference type="EMBL" id="CEM13876.1"/>
    </source>
</evidence>
<gene>
    <name evidence="5" type="ORF">Cvel_3410</name>
</gene>
<dbReference type="InterPro" id="IPR042099">
    <property type="entry name" value="ANL_N_sf"/>
</dbReference>
<dbReference type="SUPFAM" id="SSF56801">
    <property type="entry name" value="Acetyl-CoA synthetase-like"/>
    <property type="match status" value="1"/>
</dbReference>
<organism evidence="5">
    <name type="scientific">Chromera velia CCMP2878</name>
    <dbReference type="NCBI Taxonomy" id="1169474"/>
    <lineage>
        <taxon>Eukaryota</taxon>
        <taxon>Sar</taxon>
        <taxon>Alveolata</taxon>
        <taxon>Colpodellida</taxon>
        <taxon>Chromeraceae</taxon>
        <taxon>Chromera</taxon>
    </lineage>
</organism>
<accession>A0A0G4FJF6</accession>
<dbReference type="InterPro" id="IPR000873">
    <property type="entry name" value="AMP-dep_synth/lig_dom"/>
</dbReference>
<evidence type="ECO:0000256" key="2">
    <source>
        <dbReference type="ARBA" id="ARBA00022832"/>
    </source>
</evidence>